<evidence type="ECO:0000256" key="1">
    <source>
        <dbReference type="ARBA" id="ARBA00022438"/>
    </source>
</evidence>
<feature type="signal peptide" evidence="8">
    <location>
        <begin position="1"/>
        <end position="26"/>
    </location>
</feature>
<keyword evidence="4 8" id="KW-0732">Signal</keyword>
<protein>
    <submittedName>
        <fullName evidence="11">M28 family peptidase</fullName>
    </submittedName>
</protein>
<evidence type="ECO:0000256" key="8">
    <source>
        <dbReference type="SAM" id="SignalP"/>
    </source>
</evidence>
<evidence type="ECO:0000256" key="5">
    <source>
        <dbReference type="ARBA" id="ARBA00022801"/>
    </source>
</evidence>
<dbReference type="InterPro" id="IPR003137">
    <property type="entry name" value="PA_domain"/>
</dbReference>
<dbReference type="EMBL" id="CP067977">
    <property type="protein sequence ID" value="QQQ19168.1"/>
    <property type="molecule type" value="Genomic_DNA"/>
</dbReference>
<feature type="domain" description="PA" evidence="9">
    <location>
        <begin position="137"/>
        <end position="217"/>
    </location>
</feature>
<dbReference type="InterPro" id="IPR007484">
    <property type="entry name" value="Peptidase_M28"/>
</dbReference>
<dbReference type="SUPFAM" id="SSF53187">
    <property type="entry name" value="Zn-dependent exopeptidases"/>
    <property type="match status" value="1"/>
</dbReference>
<dbReference type="Pfam" id="PF02225">
    <property type="entry name" value="PA"/>
    <property type="match status" value="1"/>
</dbReference>
<feature type="domain" description="Peptidase M28" evidence="10">
    <location>
        <begin position="305"/>
        <end position="506"/>
    </location>
</feature>
<name>A0ABX7BR13_9CAUL</name>
<evidence type="ECO:0000256" key="6">
    <source>
        <dbReference type="ARBA" id="ARBA00022833"/>
    </source>
</evidence>
<reference evidence="11 12" key="1">
    <citation type="submission" date="2021-01" db="EMBL/GenBank/DDBJ databases">
        <title>Brevundimonas vitis sp. nov., an bacterium isolated from grape (Vitis vinifera).</title>
        <authorList>
            <person name="Jiang L."/>
            <person name="Lee J."/>
        </authorList>
    </citation>
    <scope>NUCLEOTIDE SEQUENCE [LARGE SCALE GENOMIC DNA]</scope>
    <source>
        <strain evidence="11 12">GRTSA-9</strain>
    </source>
</reference>
<keyword evidence="12" id="KW-1185">Reference proteome</keyword>
<evidence type="ECO:0000259" key="9">
    <source>
        <dbReference type="Pfam" id="PF02225"/>
    </source>
</evidence>
<feature type="region of interest" description="Disordered" evidence="7">
    <location>
        <begin position="536"/>
        <end position="556"/>
    </location>
</feature>
<dbReference type="Pfam" id="PF04389">
    <property type="entry name" value="Peptidase_M28"/>
    <property type="match status" value="1"/>
</dbReference>
<keyword evidence="6" id="KW-0862">Zinc</keyword>
<sequence length="556" mass="60220">MRLFRTLSLLAAGAALSACSTLGAEAPPAASPAPMFEAQRLSDHTRILSDDSFEGRGIATPAEDRVIRYLSEQFAAAGFEPGGDNGGWTQAVTLNRFTASNVRAQFTAGGETIPVTHGQQIVVSTRLPGDHVMLMDAPLVFVGYGTTAPERNWDDFKDVDVRGKIIVVLVNDADFEQPELNTFNGRAMTYYGRWTYKYEEAARRGAAGVIIVHETAPASYGWATVTNSWSGPQFDIVRANAAAERVPMEAWVQRDVAVDLFTRAGLDFEAQKVAARSRDFRPVELTGVEFDGMFDVATTQVTTNNIVARLPGTTHPDETILYTGHWDHIGVGAANAEGDAIFNGAVDNASGIAGLLELARVFGAGERPERSIVIIGFTAEESGLLGSEFYAANPLYPLETTVAGFNLDAMNVYGRLSRLGITGYGQSVLDEQLEAYASAQGRSIQPDTNNAAGTYFRSDHFPLAKRGVPMAYPKGAGDFRDEPIAARIAARDDYGANRYHQSNDEWFPEMDFSGAAEDLAVVYGVGLDLANSRDWPEWKPGSEFGPVREASEASRR</sequence>
<keyword evidence="2" id="KW-0645">Protease</keyword>
<dbReference type="RefSeq" id="WP_201103519.1">
    <property type="nucleotide sequence ID" value="NZ_CP067977.1"/>
</dbReference>
<evidence type="ECO:0000256" key="3">
    <source>
        <dbReference type="ARBA" id="ARBA00022723"/>
    </source>
</evidence>
<organism evidence="11 12">
    <name type="scientific">Brevundimonas vitisensis</name>
    <dbReference type="NCBI Taxonomy" id="2800818"/>
    <lineage>
        <taxon>Bacteria</taxon>
        <taxon>Pseudomonadati</taxon>
        <taxon>Pseudomonadota</taxon>
        <taxon>Alphaproteobacteria</taxon>
        <taxon>Caulobacterales</taxon>
        <taxon>Caulobacteraceae</taxon>
        <taxon>Brevundimonas</taxon>
    </lineage>
</organism>
<accession>A0ABX7BR13</accession>
<dbReference type="PROSITE" id="PS51257">
    <property type="entry name" value="PROKAR_LIPOPROTEIN"/>
    <property type="match status" value="1"/>
</dbReference>
<dbReference type="Proteomes" id="UP000595448">
    <property type="component" value="Chromosome"/>
</dbReference>
<dbReference type="Gene3D" id="3.50.30.30">
    <property type="match status" value="1"/>
</dbReference>
<feature type="chain" id="PRO_5046169592" evidence="8">
    <location>
        <begin position="27"/>
        <end position="556"/>
    </location>
</feature>
<dbReference type="Gene3D" id="3.40.630.10">
    <property type="entry name" value="Zn peptidases"/>
    <property type="match status" value="1"/>
</dbReference>
<dbReference type="InterPro" id="IPR046450">
    <property type="entry name" value="PA_dom_sf"/>
</dbReference>
<evidence type="ECO:0000256" key="4">
    <source>
        <dbReference type="ARBA" id="ARBA00022729"/>
    </source>
</evidence>
<dbReference type="PANTHER" id="PTHR12147">
    <property type="entry name" value="METALLOPEPTIDASE M28 FAMILY MEMBER"/>
    <property type="match status" value="1"/>
</dbReference>
<dbReference type="SUPFAM" id="SSF52025">
    <property type="entry name" value="PA domain"/>
    <property type="match status" value="1"/>
</dbReference>
<evidence type="ECO:0000259" key="10">
    <source>
        <dbReference type="Pfam" id="PF04389"/>
    </source>
</evidence>
<dbReference type="InterPro" id="IPR045175">
    <property type="entry name" value="M28_fam"/>
</dbReference>
<gene>
    <name evidence="11" type="ORF">JIP62_03340</name>
</gene>
<dbReference type="PANTHER" id="PTHR12147:SF56">
    <property type="entry name" value="AMINOPEPTIDASE YDR415C-RELATED"/>
    <property type="match status" value="1"/>
</dbReference>
<evidence type="ECO:0000256" key="7">
    <source>
        <dbReference type="SAM" id="MobiDB-lite"/>
    </source>
</evidence>
<keyword evidence="5" id="KW-0378">Hydrolase</keyword>
<evidence type="ECO:0000256" key="2">
    <source>
        <dbReference type="ARBA" id="ARBA00022670"/>
    </source>
</evidence>
<keyword evidence="1" id="KW-0031">Aminopeptidase</keyword>
<dbReference type="CDD" id="cd04821">
    <property type="entry name" value="PA_M28_1_2"/>
    <property type="match status" value="1"/>
</dbReference>
<evidence type="ECO:0000313" key="11">
    <source>
        <dbReference type="EMBL" id="QQQ19168.1"/>
    </source>
</evidence>
<keyword evidence="3" id="KW-0479">Metal-binding</keyword>
<evidence type="ECO:0000313" key="12">
    <source>
        <dbReference type="Proteomes" id="UP000595448"/>
    </source>
</evidence>
<proteinExistence type="predicted"/>